<evidence type="ECO:0000313" key="2">
    <source>
        <dbReference type="EMBL" id="MBU2724580.1"/>
    </source>
</evidence>
<sequence length="32" mass="3583">MSRRILVTGAGGFIGYHLCRRLLTEGWIVHGL</sequence>
<dbReference type="SUPFAM" id="SSF51735">
    <property type="entry name" value="NAD(P)-binding Rossmann-fold domains"/>
    <property type="match status" value="1"/>
</dbReference>
<dbReference type="InterPro" id="IPR001509">
    <property type="entry name" value="Epimerase_deHydtase"/>
</dbReference>
<gene>
    <name evidence="2" type="ORF">HF568_15595</name>
</gene>
<feature type="domain" description="NAD-dependent epimerase/dehydratase" evidence="1">
    <location>
        <begin position="5"/>
        <end position="32"/>
    </location>
</feature>
<name>A0A8X8GA31_ACIFI</name>
<evidence type="ECO:0000313" key="3">
    <source>
        <dbReference type="Proteomes" id="UP000887300"/>
    </source>
</evidence>
<dbReference type="RefSeq" id="WP_215890782.1">
    <property type="nucleotide sequence ID" value="NZ_JABBHS010000474.1"/>
</dbReference>
<accession>A0A8X8GA31</accession>
<comment type="caution">
    <text evidence="2">The sequence shown here is derived from an EMBL/GenBank/DDBJ whole genome shotgun (WGS) entry which is preliminary data.</text>
</comment>
<dbReference type="EMBL" id="JABBHS010000474">
    <property type="protein sequence ID" value="MBU2724580.1"/>
    <property type="molecule type" value="Genomic_DNA"/>
</dbReference>
<protein>
    <submittedName>
        <fullName evidence="2">NAD-dependent epimerase/dehydratase family protein</fullName>
    </submittedName>
</protein>
<proteinExistence type="predicted"/>
<dbReference type="Gene3D" id="3.40.50.720">
    <property type="entry name" value="NAD(P)-binding Rossmann-like Domain"/>
    <property type="match status" value="1"/>
</dbReference>
<reference evidence="2" key="1">
    <citation type="journal article" date="2021" name="ISME J.">
        <title>Genomic evolution of the class Acidithiobacillia: deep-branching Proteobacteria living in extreme acidic conditions.</title>
        <authorList>
            <person name="Moya-Beltran A."/>
            <person name="Beard S."/>
            <person name="Rojas-Villalobos C."/>
            <person name="Issotta F."/>
            <person name="Gallardo Y."/>
            <person name="Ulloa R."/>
            <person name="Giaveno A."/>
            <person name="Degli Esposti M."/>
            <person name="Johnson D.B."/>
            <person name="Quatrini R."/>
        </authorList>
    </citation>
    <scope>NUCLEOTIDE SEQUENCE</scope>
    <source>
        <strain evidence="2">DSM 583</strain>
    </source>
</reference>
<evidence type="ECO:0000259" key="1">
    <source>
        <dbReference type="Pfam" id="PF01370"/>
    </source>
</evidence>
<dbReference type="AlphaFoldDB" id="A0A8X8GA31"/>
<dbReference type="Pfam" id="PF01370">
    <property type="entry name" value="Epimerase"/>
    <property type="match status" value="1"/>
</dbReference>
<dbReference type="InterPro" id="IPR036291">
    <property type="entry name" value="NAD(P)-bd_dom_sf"/>
</dbReference>
<feature type="non-terminal residue" evidence="2">
    <location>
        <position position="32"/>
    </location>
</feature>
<dbReference type="Proteomes" id="UP000887300">
    <property type="component" value="Unassembled WGS sequence"/>
</dbReference>
<organism evidence="2 3">
    <name type="scientific">Acidithiobacillus ferridurans</name>
    <dbReference type="NCBI Taxonomy" id="1232575"/>
    <lineage>
        <taxon>Bacteria</taxon>
        <taxon>Pseudomonadati</taxon>
        <taxon>Pseudomonadota</taxon>
        <taxon>Acidithiobacillia</taxon>
        <taxon>Acidithiobacillales</taxon>
        <taxon>Acidithiobacillaceae</taxon>
        <taxon>Acidithiobacillus</taxon>
    </lineage>
</organism>